<name>A0A1M5PZB9_9SPHI</name>
<keyword evidence="2" id="KW-1185">Reference proteome</keyword>
<dbReference type="AlphaFoldDB" id="A0A1M5PZB9"/>
<proteinExistence type="predicted"/>
<organism evidence="1 2">
    <name type="scientific">Pedobacter caeni</name>
    <dbReference type="NCBI Taxonomy" id="288992"/>
    <lineage>
        <taxon>Bacteria</taxon>
        <taxon>Pseudomonadati</taxon>
        <taxon>Bacteroidota</taxon>
        <taxon>Sphingobacteriia</taxon>
        <taxon>Sphingobacteriales</taxon>
        <taxon>Sphingobacteriaceae</taxon>
        <taxon>Pedobacter</taxon>
    </lineage>
</organism>
<dbReference type="EMBL" id="FQUQ01000011">
    <property type="protein sequence ID" value="SHH06819.1"/>
    <property type="molecule type" value="Genomic_DNA"/>
</dbReference>
<accession>A0A1M5PZB9</accession>
<protein>
    <submittedName>
        <fullName evidence="1">Uncharacterized protein</fullName>
    </submittedName>
</protein>
<dbReference type="STRING" id="288992.SAMN04488522_11133"/>
<evidence type="ECO:0000313" key="2">
    <source>
        <dbReference type="Proteomes" id="UP000184287"/>
    </source>
</evidence>
<evidence type="ECO:0000313" key="1">
    <source>
        <dbReference type="EMBL" id="SHH06819.1"/>
    </source>
</evidence>
<sequence>MKLSTICIIAAAIVSLGMLTAYNFSLKASYQKGGYKDRFNNLEFSNVKDLTELQINCANKFNISVEKGPKEGLWIKDELKELIKVTQVEGRLTIDMTDEAKKLGYRIDEGDIILFSNSLSTINTVAYFNKEQMENKWFFNNGEIRIKGLTGDLLDLRIGRFTSVYMDHVKVATLKARVGEAGSEGSSLTVDSANHIAFADLSIPGTNKIELLNPKIIKTRYNLSDSATVSLNGEALKQINP</sequence>
<dbReference type="Gene3D" id="2.160.20.120">
    <property type="match status" value="1"/>
</dbReference>
<dbReference type="RefSeq" id="WP_073239159.1">
    <property type="nucleotide sequence ID" value="NZ_FQUQ01000011.1"/>
</dbReference>
<dbReference type="Proteomes" id="UP000184287">
    <property type="component" value="Unassembled WGS sequence"/>
</dbReference>
<dbReference type="OrthoDB" id="850138at2"/>
<gene>
    <name evidence="1" type="ORF">SAMN04488522_11133</name>
</gene>
<reference evidence="2" key="1">
    <citation type="submission" date="2016-11" db="EMBL/GenBank/DDBJ databases">
        <authorList>
            <person name="Varghese N."/>
            <person name="Submissions S."/>
        </authorList>
    </citation>
    <scope>NUCLEOTIDE SEQUENCE [LARGE SCALE GENOMIC DNA]</scope>
    <source>
        <strain evidence="2">DSM 16990</strain>
    </source>
</reference>